<feature type="compositionally biased region" description="Polar residues" evidence="7">
    <location>
        <begin position="651"/>
        <end position="678"/>
    </location>
</feature>
<dbReference type="Proteomes" id="UP000886523">
    <property type="component" value="Unassembled WGS sequence"/>
</dbReference>
<feature type="compositionally biased region" description="Polar residues" evidence="7">
    <location>
        <begin position="541"/>
        <end position="562"/>
    </location>
</feature>
<dbReference type="GO" id="GO:0005905">
    <property type="term" value="C:clathrin-coated pit"/>
    <property type="evidence" value="ECO:0007669"/>
    <property type="project" value="TreeGrafter"/>
</dbReference>
<keyword evidence="6" id="KW-0472">Membrane</keyword>
<dbReference type="InterPro" id="IPR013809">
    <property type="entry name" value="ENTH"/>
</dbReference>
<feature type="compositionally biased region" description="Polar residues" evidence="7">
    <location>
        <begin position="801"/>
        <end position="826"/>
    </location>
</feature>
<evidence type="ECO:0000256" key="5">
    <source>
        <dbReference type="ARBA" id="ARBA00022737"/>
    </source>
</evidence>
<feature type="region of interest" description="Disordered" evidence="7">
    <location>
        <begin position="302"/>
        <end position="339"/>
    </location>
</feature>
<dbReference type="GO" id="GO:0000149">
    <property type="term" value="F:SNARE binding"/>
    <property type="evidence" value="ECO:0007669"/>
    <property type="project" value="TreeGrafter"/>
</dbReference>
<dbReference type="CDD" id="cd16988">
    <property type="entry name" value="ANTH_N_YAP180"/>
    <property type="match status" value="1"/>
</dbReference>
<sequence length="848" mass="89708">MASYDKIVKLACKPKAAAPKAKYLDPIIAATYQEDGAVSDVCRALAPRIREPNAVVVFKALIVLHTMIRNGSTDNVLGYLAKFDILRLNNVANGHWEGYRAPENMARYAAYMESRVKAYRDLKHDAIRVQTESNRDHRVSVMEEDRPYHSGLQRSKTIAGRKLRVMTVDKGLLRETKIVQNMIDALVETKRANSISSRYAMLVKDLLILFQAGNEGVINLLEHYFEMSHIDAETALSLYRRFCRQTEKVVEYLSVAKKLQNLLNVSIPNLKHVSPVSLVGALEEYLRDPNFEQNRLEYRANKAAADGKTPAQKEAPPPPVPSTPASAPPPSVPPPAPQKVEDFFTSIEQEQPHMFNSATHSPTGNYFQQQAAFNPFMQKQVPLATGAFPSGAGPFIQSQPTGFVPLQGQQVPSPASQMTGFQYPQSPQPQPQMQIQQQQTGFVQPRPQSSFLQSQVTGSNPFRQSMIIPQSTGLPTFGGGPGPISNSTNPFPRPGSAMALSNPQATAPFSSQATSAFTGGPALVSNTGLNAFGIVRPASTPVRSNGIEQSPKSVVSHRTGSRNPFGQPLPPPVPPLPKAPTLQELASGSGFASFSSPFTASGIQPTQSQSSTSSDVQSHQTGGGGLISSIASSFATGTPPAATSPSGTTGQINATSSTSIPSANDCTFSPSNPSSARTSPPPSVTPLRMQPTGFGGSSVRPFKPSSSFGAALFEKLPPIPSGSEPSTPQPQTNGGVQPSNTLQPIGTVNTQSTGFNFGSSFSNTSGGSGLGSGLRAQQTGTANPFRLSMAAGTTLGGPPFASSTIPNSSNFGGTGSAASQFQQSPISGFDAFSSPFGSSPSGQSKVQG</sequence>
<evidence type="ECO:0000256" key="7">
    <source>
        <dbReference type="SAM" id="MobiDB-lite"/>
    </source>
</evidence>
<dbReference type="InterPro" id="IPR008942">
    <property type="entry name" value="ENTH_VHS"/>
</dbReference>
<name>A0A9P6BAW5_9AGAM</name>
<dbReference type="EMBL" id="MU128917">
    <property type="protein sequence ID" value="KAF9519466.1"/>
    <property type="molecule type" value="Genomic_DNA"/>
</dbReference>
<dbReference type="AlphaFoldDB" id="A0A9P6BAW5"/>
<accession>A0A9P6BAW5</accession>
<comment type="caution">
    <text evidence="9">The sequence shown here is derived from an EMBL/GenBank/DDBJ whole genome shotgun (WGS) entry which is preliminary data.</text>
</comment>
<feature type="domain" description="ENTH" evidence="8">
    <location>
        <begin position="1"/>
        <end position="126"/>
    </location>
</feature>
<dbReference type="GO" id="GO:0048268">
    <property type="term" value="P:clathrin coat assembly"/>
    <property type="evidence" value="ECO:0007669"/>
    <property type="project" value="InterPro"/>
</dbReference>
<evidence type="ECO:0000256" key="4">
    <source>
        <dbReference type="ARBA" id="ARBA00022583"/>
    </source>
</evidence>
<keyword evidence="10" id="KW-1185">Reference proteome</keyword>
<evidence type="ECO:0000313" key="9">
    <source>
        <dbReference type="EMBL" id="KAF9519466.1"/>
    </source>
</evidence>
<evidence type="ECO:0000256" key="1">
    <source>
        <dbReference type="ARBA" id="ARBA00004170"/>
    </source>
</evidence>
<protein>
    <recommendedName>
        <fullName evidence="8">ENTH domain-containing protein</fullName>
    </recommendedName>
</protein>
<evidence type="ECO:0000256" key="3">
    <source>
        <dbReference type="ARBA" id="ARBA00022490"/>
    </source>
</evidence>
<reference evidence="9" key="1">
    <citation type="journal article" date="2020" name="Nat. Commun.">
        <title>Large-scale genome sequencing of mycorrhizal fungi provides insights into the early evolution of symbiotic traits.</title>
        <authorList>
            <person name="Miyauchi S."/>
            <person name="Kiss E."/>
            <person name="Kuo A."/>
            <person name="Drula E."/>
            <person name="Kohler A."/>
            <person name="Sanchez-Garcia M."/>
            <person name="Morin E."/>
            <person name="Andreopoulos B."/>
            <person name="Barry K.W."/>
            <person name="Bonito G."/>
            <person name="Buee M."/>
            <person name="Carver A."/>
            <person name="Chen C."/>
            <person name="Cichocki N."/>
            <person name="Clum A."/>
            <person name="Culley D."/>
            <person name="Crous P.W."/>
            <person name="Fauchery L."/>
            <person name="Girlanda M."/>
            <person name="Hayes R.D."/>
            <person name="Keri Z."/>
            <person name="LaButti K."/>
            <person name="Lipzen A."/>
            <person name="Lombard V."/>
            <person name="Magnuson J."/>
            <person name="Maillard F."/>
            <person name="Murat C."/>
            <person name="Nolan M."/>
            <person name="Ohm R.A."/>
            <person name="Pangilinan J."/>
            <person name="Pereira M.F."/>
            <person name="Perotto S."/>
            <person name="Peter M."/>
            <person name="Pfister S."/>
            <person name="Riley R."/>
            <person name="Sitrit Y."/>
            <person name="Stielow J.B."/>
            <person name="Szollosi G."/>
            <person name="Zifcakova L."/>
            <person name="Stursova M."/>
            <person name="Spatafora J.W."/>
            <person name="Tedersoo L."/>
            <person name="Vaario L.M."/>
            <person name="Yamada A."/>
            <person name="Yan M."/>
            <person name="Wang P."/>
            <person name="Xu J."/>
            <person name="Bruns T."/>
            <person name="Baldrian P."/>
            <person name="Vilgalys R."/>
            <person name="Dunand C."/>
            <person name="Henrissat B."/>
            <person name="Grigoriev I.V."/>
            <person name="Hibbett D."/>
            <person name="Nagy L.G."/>
            <person name="Martin F.M."/>
        </authorList>
    </citation>
    <scope>NUCLEOTIDE SEQUENCE</scope>
    <source>
        <strain evidence="9">UP504</strain>
    </source>
</reference>
<dbReference type="SUPFAM" id="SSF89009">
    <property type="entry name" value="GAT-like domain"/>
    <property type="match status" value="1"/>
</dbReference>
<dbReference type="FunFam" id="1.25.40.90:FF:000036">
    <property type="entry name" value="Unplaced genomic scaffold supercont1.4, whole genome shotgun sequence"/>
    <property type="match status" value="1"/>
</dbReference>
<dbReference type="GO" id="GO:0030136">
    <property type="term" value="C:clathrin-coated vesicle"/>
    <property type="evidence" value="ECO:0007669"/>
    <property type="project" value="InterPro"/>
</dbReference>
<dbReference type="InterPro" id="IPR014712">
    <property type="entry name" value="ANTH_dom_sf"/>
</dbReference>
<feature type="compositionally biased region" description="Low complexity" evidence="7">
    <location>
        <begin position="827"/>
        <end position="848"/>
    </location>
</feature>
<dbReference type="PROSITE" id="PS50942">
    <property type="entry name" value="ENTH"/>
    <property type="match status" value="1"/>
</dbReference>
<feature type="compositionally biased region" description="Pro residues" evidence="7">
    <location>
        <begin position="567"/>
        <end position="578"/>
    </location>
</feature>
<keyword evidence="4" id="KW-0254">Endocytosis</keyword>
<dbReference type="Pfam" id="PF08226">
    <property type="entry name" value="DUF1720"/>
    <property type="match status" value="1"/>
</dbReference>
<feature type="region of interest" description="Disordered" evidence="7">
    <location>
        <begin position="596"/>
        <end position="848"/>
    </location>
</feature>
<feature type="compositionally biased region" description="Low complexity" evidence="7">
    <location>
        <begin position="627"/>
        <end position="650"/>
    </location>
</feature>
<feature type="region of interest" description="Disordered" evidence="7">
    <location>
        <begin position="410"/>
        <end position="431"/>
    </location>
</feature>
<dbReference type="InterPro" id="IPR045192">
    <property type="entry name" value="AP180-like"/>
</dbReference>
<dbReference type="GO" id="GO:0072583">
    <property type="term" value="P:clathrin-dependent endocytosis"/>
    <property type="evidence" value="ECO:0007669"/>
    <property type="project" value="InterPro"/>
</dbReference>
<keyword evidence="5" id="KW-0677">Repeat</keyword>
<dbReference type="GO" id="GO:0005545">
    <property type="term" value="F:1-phosphatidylinositol binding"/>
    <property type="evidence" value="ECO:0007669"/>
    <property type="project" value="InterPro"/>
</dbReference>
<evidence type="ECO:0000256" key="6">
    <source>
        <dbReference type="ARBA" id="ARBA00023136"/>
    </source>
</evidence>
<dbReference type="PANTHER" id="PTHR22951">
    <property type="entry name" value="CLATHRIN ASSEMBLY PROTEIN"/>
    <property type="match status" value="1"/>
</dbReference>
<feature type="compositionally biased region" description="Polar residues" evidence="7">
    <location>
        <begin position="723"/>
        <end position="751"/>
    </location>
</feature>
<proteinExistence type="predicted"/>
<dbReference type="SUPFAM" id="SSF48464">
    <property type="entry name" value="ENTH/VHS domain"/>
    <property type="match status" value="1"/>
</dbReference>
<keyword evidence="3" id="KW-0963">Cytoplasm</keyword>
<comment type="subcellular location">
    <subcellularLocation>
        <location evidence="2">Cytoplasm</location>
    </subcellularLocation>
    <subcellularLocation>
        <location evidence="1">Membrane</location>
        <topology evidence="1">Peripheral membrane protein</topology>
    </subcellularLocation>
</comment>
<dbReference type="GO" id="GO:0032050">
    <property type="term" value="F:clathrin heavy chain binding"/>
    <property type="evidence" value="ECO:0007669"/>
    <property type="project" value="TreeGrafter"/>
</dbReference>
<dbReference type="PANTHER" id="PTHR22951:SF5">
    <property type="entry name" value="PHOSPHATIDYLINOSITOL-BINDING CLATHRIN ASSEMBLY PROTEIN LAP"/>
    <property type="match status" value="1"/>
</dbReference>
<dbReference type="GO" id="GO:0005546">
    <property type="term" value="F:phosphatidylinositol-4,5-bisphosphate binding"/>
    <property type="evidence" value="ECO:0007669"/>
    <property type="project" value="TreeGrafter"/>
</dbReference>
<feature type="compositionally biased region" description="Low complexity" evidence="7">
    <location>
        <begin position="596"/>
        <end position="620"/>
    </location>
</feature>
<dbReference type="InterPro" id="IPR011417">
    <property type="entry name" value="ANTH_dom"/>
</dbReference>
<evidence type="ECO:0000256" key="2">
    <source>
        <dbReference type="ARBA" id="ARBA00004496"/>
    </source>
</evidence>
<dbReference type="OrthoDB" id="44015at2759"/>
<organism evidence="9 10">
    <name type="scientific">Hydnum rufescens UP504</name>
    <dbReference type="NCBI Taxonomy" id="1448309"/>
    <lineage>
        <taxon>Eukaryota</taxon>
        <taxon>Fungi</taxon>
        <taxon>Dikarya</taxon>
        <taxon>Basidiomycota</taxon>
        <taxon>Agaricomycotina</taxon>
        <taxon>Agaricomycetes</taxon>
        <taxon>Cantharellales</taxon>
        <taxon>Hydnaceae</taxon>
        <taxon>Hydnum</taxon>
    </lineage>
</organism>
<feature type="compositionally biased region" description="Pro residues" evidence="7">
    <location>
        <begin position="315"/>
        <end position="337"/>
    </location>
</feature>
<dbReference type="Pfam" id="PF07651">
    <property type="entry name" value="ANTH"/>
    <property type="match status" value="1"/>
</dbReference>
<evidence type="ECO:0000313" key="10">
    <source>
        <dbReference type="Proteomes" id="UP000886523"/>
    </source>
</evidence>
<feature type="region of interest" description="Disordered" evidence="7">
    <location>
        <begin position="539"/>
        <end position="583"/>
    </location>
</feature>
<dbReference type="Gene3D" id="1.20.58.150">
    <property type="entry name" value="ANTH domain"/>
    <property type="match status" value="1"/>
</dbReference>
<dbReference type="GO" id="GO:0006900">
    <property type="term" value="P:vesicle budding from membrane"/>
    <property type="evidence" value="ECO:0007669"/>
    <property type="project" value="TreeGrafter"/>
</dbReference>
<dbReference type="InterPro" id="IPR013182">
    <property type="entry name" value="DUF1720"/>
</dbReference>
<dbReference type="SMART" id="SM00273">
    <property type="entry name" value="ENTH"/>
    <property type="match status" value="1"/>
</dbReference>
<feature type="compositionally biased region" description="Low complexity" evidence="7">
    <location>
        <begin position="752"/>
        <end position="765"/>
    </location>
</feature>
<evidence type="ECO:0000259" key="8">
    <source>
        <dbReference type="PROSITE" id="PS50942"/>
    </source>
</evidence>
<gene>
    <name evidence="9" type="ORF">BS47DRAFT_1336905</name>
</gene>
<dbReference type="Gene3D" id="1.25.40.90">
    <property type="match status" value="1"/>
</dbReference>
<feature type="compositionally biased region" description="Polar residues" evidence="7">
    <location>
        <begin position="410"/>
        <end position="420"/>
    </location>
</feature>